<reference evidence="1 2" key="1">
    <citation type="submission" date="2018-08" db="EMBL/GenBank/DDBJ databases">
        <title>Fibrisoma montanum sp. nov., isolated from Danxia mountain soil.</title>
        <authorList>
            <person name="Huang Y."/>
        </authorList>
    </citation>
    <scope>NUCLEOTIDE SEQUENCE [LARGE SCALE GENOMIC DNA]</scope>
    <source>
        <strain evidence="1 2">HYT19</strain>
    </source>
</reference>
<proteinExistence type="predicted"/>
<dbReference type="AlphaFoldDB" id="A0A418MHY8"/>
<evidence type="ECO:0000313" key="2">
    <source>
        <dbReference type="Proteomes" id="UP000283523"/>
    </source>
</evidence>
<gene>
    <name evidence="1" type="ORF">DYU11_01580</name>
</gene>
<name>A0A418MHY8_9BACT</name>
<keyword evidence="2" id="KW-1185">Reference proteome</keyword>
<dbReference type="EMBL" id="QXED01000001">
    <property type="protein sequence ID" value="RIV27034.1"/>
    <property type="molecule type" value="Genomic_DNA"/>
</dbReference>
<sequence length="88" mass="10169">MTSKHPNPGLCWKIARGFGVEPNGILRPTPYGWQHPCKLDGKPFAFITHSDYPSQRIPSDFEPNFHVVESLEEFAIWLRQLRNTPHNN</sequence>
<dbReference type="Proteomes" id="UP000283523">
    <property type="component" value="Unassembled WGS sequence"/>
</dbReference>
<protein>
    <submittedName>
        <fullName evidence="1">Uncharacterized protein</fullName>
    </submittedName>
</protein>
<accession>A0A418MHY8</accession>
<organism evidence="1 2">
    <name type="scientific">Fibrisoma montanum</name>
    <dbReference type="NCBI Taxonomy" id="2305895"/>
    <lineage>
        <taxon>Bacteria</taxon>
        <taxon>Pseudomonadati</taxon>
        <taxon>Bacteroidota</taxon>
        <taxon>Cytophagia</taxon>
        <taxon>Cytophagales</taxon>
        <taxon>Spirosomataceae</taxon>
        <taxon>Fibrisoma</taxon>
    </lineage>
</organism>
<evidence type="ECO:0000313" key="1">
    <source>
        <dbReference type="EMBL" id="RIV27034.1"/>
    </source>
</evidence>
<comment type="caution">
    <text evidence="1">The sequence shown here is derived from an EMBL/GenBank/DDBJ whole genome shotgun (WGS) entry which is preliminary data.</text>
</comment>